<dbReference type="Proteomes" id="UP001154329">
    <property type="component" value="Chromosome 4"/>
</dbReference>
<name>A0A9P0JCL4_APHGO</name>
<accession>A0A9P0JCL4</accession>
<reference evidence="2" key="2">
    <citation type="submission" date="2022-10" db="EMBL/GenBank/DDBJ databases">
        <authorList>
            <consortium name="ENA_rothamsted_submissions"/>
            <consortium name="culmorum"/>
            <person name="King R."/>
        </authorList>
    </citation>
    <scope>NUCLEOTIDE SEQUENCE</scope>
</reference>
<sequence>MYRCVPQLQPFVGGGLSGLRVRPARCGTIIISVFVFIRLCNIMFKTLSCFGSSCFQCHKVLSFSIVYCLVWLHTDTEKPYIEFFRVLRPLHVKVSYFIFVRCPVSLFVKLQFYVLFAVVPNHAVVIL</sequence>
<keyword evidence="1" id="KW-0472">Membrane</keyword>
<feature type="transmembrane region" description="Helical" evidence="1">
    <location>
        <begin position="94"/>
        <end position="119"/>
    </location>
</feature>
<dbReference type="AlphaFoldDB" id="A0A9P0JCL4"/>
<keyword evidence="1" id="KW-0812">Transmembrane</keyword>
<organism evidence="2 3">
    <name type="scientific">Aphis gossypii</name>
    <name type="common">Cotton aphid</name>
    <dbReference type="NCBI Taxonomy" id="80765"/>
    <lineage>
        <taxon>Eukaryota</taxon>
        <taxon>Metazoa</taxon>
        <taxon>Ecdysozoa</taxon>
        <taxon>Arthropoda</taxon>
        <taxon>Hexapoda</taxon>
        <taxon>Insecta</taxon>
        <taxon>Pterygota</taxon>
        <taxon>Neoptera</taxon>
        <taxon>Paraneoptera</taxon>
        <taxon>Hemiptera</taxon>
        <taxon>Sternorrhyncha</taxon>
        <taxon>Aphidomorpha</taxon>
        <taxon>Aphidoidea</taxon>
        <taxon>Aphididae</taxon>
        <taxon>Aphidini</taxon>
        <taxon>Aphis</taxon>
        <taxon>Aphis</taxon>
    </lineage>
</organism>
<evidence type="ECO:0000313" key="2">
    <source>
        <dbReference type="EMBL" id="CAH1736307.1"/>
    </source>
</evidence>
<reference evidence="2" key="1">
    <citation type="submission" date="2022-02" db="EMBL/GenBank/DDBJ databases">
        <authorList>
            <person name="King R."/>
        </authorList>
    </citation>
    <scope>NUCLEOTIDE SEQUENCE</scope>
</reference>
<evidence type="ECO:0000313" key="3">
    <source>
        <dbReference type="Proteomes" id="UP001154329"/>
    </source>
</evidence>
<keyword evidence="1" id="KW-1133">Transmembrane helix</keyword>
<dbReference type="EMBL" id="OU899037">
    <property type="protein sequence ID" value="CAH1736307.1"/>
    <property type="molecule type" value="Genomic_DNA"/>
</dbReference>
<proteinExistence type="predicted"/>
<keyword evidence="3" id="KW-1185">Reference proteome</keyword>
<evidence type="ECO:0000256" key="1">
    <source>
        <dbReference type="SAM" id="Phobius"/>
    </source>
</evidence>
<gene>
    <name evidence="2" type="ORF">APHIGO_LOCUS10073</name>
</gene>
<protein>
    <submittedName>
        <fullName evidence="2">Uncharacterized protein</fullName>
    </submittedName>
</protein>